<evidence type="ECO:0000256" key="1">
    <source>
        <dbReference type="SAM" id="Phobius"/>
    </source>
</evidence>
<keyword evidence="1" id="KW-0472">Membrane</keyword>
<gene>
    <name evidence="2" type="ORF">AAME72_07115</name>
</gene>
<protein>
    <submittedName>
        <fullName evidence="2">Uncharacterized protein</fullName>
    </submittedName>
</protein>
<feature type="transmembrane region" description="Helical" evidence="1">
    <location>
        <begin position="138"/>
        <end position="157"/>
    </location>
</feature>
<organism evidence="2">
    <name type="scientific">Leifsonia sp. NPDC080035</name>
    <dbReference type="NCBI Taxonomy" id="3143936"/>
    <lineage>
        <taxon>Bacteria</taxon>
        <taxon>Bacillati</taxon>
        <taxon>Actinomycetota</taxon>
        <taxon>Actinomycetes</taxon>
        <taxon>Micrococcales</taxon>
        <taxon>Microbacteriaceae</taxon>
        <taxon>Leifsonia</taxon>
    </lineage>
</organism>
<reference evidence="2" key="1">
    <citation type="submission" date="2024-05" db="EMBL/GenBank/DDBJ databases">
        <title>The Natural Products Discovery Center: Release of the First 8490 Sequenced Strains for Exploring Actinobacteria Biosynthetic Diversity.</title>
        <authorList>
            <person name="Kalkreuter E."/>
            <person name="Kautsar S.A."/>
            <person name="Yang D."/>
            <person name="Bader C.D."/>
            <person name="Teijaro C.N."/>
            <person name="Fluegel L."/>
            <person name="Davis C.M."/>
            <person name="Simpson J.R."/>
            <person name="Lauterbach L."/>
            <person name="Steele A.D."/>
            <person name="Gui C."/>
            <person name="Meng S."/>
            <person name="Li G."/>
            <person name="Viehrig K."/>
            <person name="Ye F."/>
            <person name="Su P."/>
            <person name="Kiefer A.F."/>
            <person name="Nichols A."/>
            <person name="Cepeda A.J."/>
            <person name="Yan W."/>
            <person name="Fan B."/>
            <person name="Jiang Y."/>
            <person name="Adhikari A."/>
            <person name="Zheng C.-J."/>
            <person name="Schuster L."/>
            <person name="Cowan T.M."/>
            <person name="Smanski M.J."/>
            <person name="Chevrette M.G."/>
            <person name="de Carvalho L.P.S."/>
            <person name="Shen B."/>
        </authorList>
    </citation>
    <scope>NUCLEOTIDE SEQUENCE</scope>
    <source>
        <strain evidence="2">NPDC080035</strain>
    </source>
</reference>
<sequence>MNPILIPLLQSAGAVALAVVSFAFAFTWPALAAPIQQLTTERSRLAAFCGVGSLLALAAAVVYVVPGLLLRDDLGVVVAVPIAATWAITAAALLVRGMLQNGVARVVSASFAVVAATGAAAGILTAVCAHHAIARSILPTGGFLLVVGALAAIVLWAHSDKGVETARA</sequence>
<feature type="transmembrane region" description="Helical" evidence="1">
    <location>
        <begin position="45"/>
        <end position="68"/>
    </location>
</feature>
<feature type="transmembrane region" description="Helical" evidence="1">
    <location>
        <begin position="12"/>
        <end position="33"/>
    </location>
</feature>
<keyword evidence="1" id="KW-0812">Transmembrane</keyword>
<feature type="transmembrane region" description="Helical" evidence="1">
    <location>
        <begin position="74"/>
        <end position="95"/>
    </location>
</feature>
<keyword evidence="1" id="KW-1133">Transmembrane helix</keyword>
<dbReference type="AlphaFoldDB" id="A0AAU7GEF7"/>
<dbReference type="EMBL" id="CP157390">
    <property type="protein sequence ID" value="XBM49627.1"/>
    <property type="molecule type" value="Genomic_DNA"/>
</dbReference>
<accession>A0AAU7GEF7</accession>
<feature type="transmembrane region" description="Helical" evidence="1">
    <location>
        <begin position="107"/>
        <end position="132"/>
    </location>
</feature>
<evidence type="ECO:0000313" key="2">
    <source>
        <dbReference type="EMBL" id="XBM49627.1"/>
    </source>
</evidence>
<proteinExistence type="predicted"/>
<dbReference type="RefSeq" id="WP_348789541.1">
    <property type="nucleotide sequence ID" value="NZ_CP157390.1"/>
</dbReference>
<name>A0AAU7GEF7_9MICO</name>